<keyword evidence="3" id="KW-0238">DNA-binding</keyword>
<reference evidence="6 7" key="1">
    <citation type="submission" date="2021-01" db="EMBL/GenBank/DDBJ databases">
        <title>Whole genome shotgun sequence of Microbispora corallina NBRC 16416.</title>
        <authorList>
            <person name="Komaki H."/>
            <person name="Tamura T."/>
        </authorList>
    </citation>
    <scope>NUCLEOTIDE SEQUENCE [LARGE SCALE GENOMIC DNA]</scope>
    <source>
        <strain evidence="6 7">NBRC 16416</strain>
    </source>
</reference>
<dbReference type="PANTHER" id="PTHR30126:SF39">
    <property type="entry name" value="HTH-TYPE TRANSCRIPTIONAL REGULATOR CYSL"/>
    <property type="match status" value="1"/>
</dbReference>
<dbReference type="Gene3D" id="3.40.190.10">
    <property type="entry name" value="Periplasmic binding protein-like II"/>
    <property type="match status" value="2"/>
</dbReference>
<evidence type="ECO:0000259" key="5">
    <source>
        <dbReference type="PROSITE" id="PS50931"/>
    </source>
</evidence>
<comment type="similarity">
    <text evidence="1">Belongs to the LysR transcriptional regulatory family.</text>
</comment>
<dbReference type="PRINTS" id="PR00039">
    <property type="entry name" value="HTHLYSR"/>
</dbReference>
<protein>
    <submittedName>
        <fullName evidence="6">LysR family transcriptional regulator</fullName>
    </submittedName>
</protein>
<dbReference type="InterPro" id="IPR036388">
    <property type="entry name" value="WH-like_DNA-bd_sf"/>
</dbReference>
<dbReference type="InterPro" id="IPR000847">
    <property type="entry name" value="LysR_HTH_N"/>
</dbReference>
<proteinExistence type="inferred from homology"/>
<dbReference type="PANTHER" id="PTHR30126">
    <property type="entry name" value="HTH-TYPE TRANSCRIPTIONAL REGULATOR"/>
    <property type="match status" value="1"/>
</dbReference>
<keyword evidence="2" id="KW-0805">Transcription regulation</keyword>
<evidence type="ECO:0000256" key="1">
    <source>
        <dbReference type="ARBA" id="ARBA00009437"/>
    </source>
</evidence>
<dbReference type="Pfam" id="PF00126">
    <property type="entry name" value="HTH_1"/>
    <property type="match status" value="1"/>
</dbReference>
<dbReference type="InterPro" id="IPR005119">
    <property type="entry name" value="LysR_subst-bd"/>
</dbReference>
<dbReference type="EMBL" id="BOOC01000022">
    <property type="protein sequence ID" value="GIH41519.1"/>
    <property type="molecule type" value="Genomic_DNA"/>
</dbReference>
<evidence type="ECO:0000256" key="3">
    <source>
        <dbReference type="ARBA" id="ARBA00023125"/>
    </source>
</evidence>
<dbReference type="SUPFAM" id="SSF46785">
    <property type="entry name" value="Winged helix' DNA-binding domain"/>
    <property type="match status" value="1"/>
</dbReference>
<evidence type="ECO:0000313" key="7">
    <source>
        <dbReference type="Proteomes" id="UP000603904"/>
    </source>
</evidence>
<dbReference type="PROSITE" id="PS50931">
    <property type="entry name" value="HTH_LYSR"/>
    <property type="match status" value="1"/>
</dbReference>
<keyword evidence="4" id="KW-0804">Transcription</keyword>
<name>A0ABQ4G3A9_9ACTN</name>
<dbReference type="Pfam" id="PF03466">
    <property type="entry name" value="LysR_substrate"/>
    <property type="match status" value="1"/>
</dbReference>
<dbReference type="Gene3D" id="1.10.10.10">
    <property type="entry name" value="Winged helix-like DNA-binding domain superfamily/Winged helix DNA-binding domain"/>
    <property type="match status" value="1"/>
</dbReference>
<dbReference type="SUPFAM" id="SSF53850">
    <property type="entry name" value="Periplasmic binding protein-like II"/>
    <property type="match status" value="1"/>
</dbReference>
<dbReference type="Proteomes" id="UP000603904">
    <property type="component" value="Unassembled WGS sequence"/>
</dbReference>
<gene>
    <name evidence="6" type="ORF">Mco01_45190</name>
</gene>
<feature type="domain" description="HTH lysR-type" evidence="5">
    <location>
        <begin position="1"/>
        <end position="58"/>
    </location>
</feature>
<comment type="caution">
    <text evidence="6">The sequence shown here is derived from an EMBL/GenBank/DDBJ whole genome shotgun (WGS) entry which is preliminary data.</text>
</comment>
<organism evidence="6 7">
    <name type="scientific">Microbispora corallina</name>
    <dbReference type="NCBI Taxonomy" id="83302"/>
    <lineage>
        <taxon>Bacteria</taxon>
        <taxon>Bacillati</taxon>
        <taxon>Actinomycetota</taxon>
        <taxon>Actinomycetes</taxon>
        <taxon>Streptosporangiales</taxon>
        <taxon>Streptosporangiaceae</taxon>
        <taxon>Microbispora</taxon>
    </lineage>
</organism>
<accession>A0ABQ4G3A9</accession>
<dbReference type="InterPro" id="IPR036390">
    <property type="entry name" value="WH_DNA-bd_sf"/>
</dbReference>
<dbReference type="CDD" id="cd05466">
    <property type="entry name" value="PBP2_LTTR_substrate"/>
    <property type="match status" value="1"/>
</dbReference>
<sequence>MDSRLLQAFVTVADLGGISPAAEKLGYAQSSLSAQLGRLERELGVALLHRSSSGATPTEAGLTLLPYAREALDLDERMRRAVAGLRPRLRVGAQETLAFHWLPDLLTALDHGAAGRAAAVDVTLTVDTRERLREALSEGRLDLLFLYDNGAPAPGPHAVIGRDRVVLVAAPGHPLAEPGAATPEALAAALFVFAEEGCTSQMLYSHLGSRLDGAAPVESRTVVTGSKAALGRMIAQGRGVGLLPRLAVAADLASGDLVALDVPGPATVAVQAWWRPGLGPVEPSVQALLRLARRHPVGQALS</sequence>
<dbReference type="RefSeq" id="WP_204058837.1">
    <property type="nucleotide sequence ID" value="NZ_BAAAGP010000038.1"/>
</dbReference>
<keyword evidence="7" id="KW-1185">Reference proteome</keyword>
<evidence type="ECO:0000313" key="6">
    <source>
        <dbReference type="EMBL" id="GIH41519.1"/>
    </source>
</evidence>
<evidence type="ECO:0000256" key="4">
    <source>
        <dbReference type="ARBA" id="ARBA00023163"/>
    </source>
</evidence>
<evidence type="ECO:0000256" key="2">
    <source>
        <dbReference type="ARBA" id="ARBA00023015"/>
    </source>
</evidence>